<evidence type="ECO:0000313" key="1">
    <source>
        <dbReference type="EMBL" id="USJ27776.1"/>
    </source>
</evidence>
<organism evidence="1 2">
    <name type="scientific">Ensifer adhaerens</name>
    <name type="common">Sinorhizobium morelense</name>
    <dbReference type="NCBI Taxonomy" id="106592"/>
    <lineage>
        <taxon>Bacteria</taxon>
        <taxon>Pseudomonadati</taxon>
        <taxon>Pseudomonadota</taxon>
        <taxon>Alphaproteobacteria</taxon>
        <taxon>Hyphomicrobiales</taxon>
        <taxon>Rhizobiaceae</taxon>
        <taxon>Sinorhizobium/Ensifer group</taxon>
        <taxon>Ensifer</taxon>
    </lineage>
</organism>
<evidence type="ECO:0000313" key="2">
    <source>
        <dbReference type="Proteomes" id="UP001055460"/>
    </source>
</evidence>
<keyword evidence="1" id="KW-0614">Plasmid</keyword>
<dbReference type="RefSeq" id="WP_029742854.1">
    <property type="nucleotide sequence ID" value="NZ_CP098809.1"/>
</dbReference>
<dbReference type="AlphaFoldDB" id="A0A9Q9DDX2"/>
<name>A0A9Q9DDX2_ENSAD</name>
<gene>
    <name evidence="1" type="ORF">NE863_28200</name>
</gene>
<protein>
    <recommendedName>
        <fullName evidence="3">1,4-alpha-glucan branching enzyme</fullName>
    </recommendedName>
</protein>
<proteinExistence type="predicted"/>
<dbReference type="Proteomes" id="UP001055460">
    <property type="component" value="Plasmid pB"/>
</dbReference>
<geneLocation type="plasmid" evidence="1 2">
    <name>pB</name>
</geneLocation>
<sequence length="89" mass="10397">MSSSTTTDHDVIRKWVEQRKGRPAAVRTKGKGGILRIDFGEKDEDLEEIKWDEFFEIFESSRLAFLHQEKTEGGKTSRFNKFVERESTD</sequence>
<reference evidence="1" key="1">
    <citation type="submission" date="2022-06" db="EMBL/GenBank/DDBJ databases">
        <title>Physiological and biochemical characterization and genomic elucidation of a strain of the genus Ensifer adhaerens M8 that combines arsenic oxidation and chromium reduction.</title>
        <authorList>
            <person name="Li X."/>
            <person name="Yu c."/>
        </authorList>
    </citation>
    <scope>NUCLEOTIDE SEQUENCE</scope>
    <source>
        <strain evidence="1">M8</strain>
        <plasmid evidence="1">pB</plasmid>
    </source>
</reference>
<dbReference type="EMBL" id="CP098809">
    <property type="protein sequence ID" value="USJ27776.1"/>
    <property type="molecule type" value="Genomic_DNA"/>
</dbReference>
<evidence type="ECO:0008006" key="3">
    <source>
        <dbReference type="Google" id="ProtNLM"/>
    </source>
</evidence>
<accession>A0A9Q9DDX2</accession>